<protein>
    <submittedName>
        <fullName evidence="2">Uncharacterized protein</fullName>
    </submittedName>
</protein>
<reference evidence="2" key="1">
    <citation type="submission" date="2021-01" db="EMBL/GenBank/DDBJ databases">
        <authorList>
            <person name="Corre E."/>
            <person name="Pelletier E."/>
            <person name="Niang G."/>
            <person name="Scheremetjew M."/>
            <person name="Finn R."/>
            <person name="Kale V."/>
            <person name="Holt S."/>
            <person name="Cochrane G."/>
            <person name="Meng A."/>
            <person name="Brown T."/>
            <person name="Cohen L."/>
        </authorList>
    </citation>
    <scope>NUCLEOTIDE SEQUENCE</scope>
    <source>
        <strain evidence="2">SL-175</strain>
    </source>
</reference>
<sequence length="843" mass="84475">MASPLSSVGGAPGNEASRDGRSIPGGSGAASGPYAASGPAGGAPASVSTSASKVKSRIWRSVSGVMGAVGAAIPMPKVKNRAKLGGDNTLYYDVKLGRWVEPGKEDEVDEAPPPPPPIAFGGGSGGGGGNSFPAPLKALASWASTRAKGSRAVDGGLWLAAGSLLGANLMAWVLLGFMRGGERAGQAGEGILKAEKEKKAAAAALAVAPAVATIAAAAEVPAPAPAPVEEVEVVVSAAIEEAATLEAAAAVAMAMAAGVVAEQTQVSVPETDEAPEITSDLALEAVVAVMEAAEANSNPLTVPALASVNPMSQTSVWGVAPDAAAADVEAPGADAASVVAAGAADTTAVDAGAVLIDPTSEAAAVAIESVVAEYAAATATATADMLAYAVIPMDAKDPRVVAALRDAAEAQMHAADAMRAAAAATRSAADATAAVQLLQTSIALGAAEDAVTSGMDAATVSMASRSASAHAKVARRHADAASQHKGYDAAAAAAAAATVAVAPPPASPAGPAGRRSHVAAAKPAAIATPSAGSSVTGATFLALCGGQDRLGSGSLDRLLVEKVLNNECNALIAKLTAKTVFDALRRNAGGRMGRYVYYLPLLRALEAAAAEAAAAERDDLALPRSAWGDDAPSAHTMAAEEEEEERATAAAAAATVVAAAAAAAEKLVVSEAACEPDEAGTPIADLFASFGAGARGVPRLQLAAFNRQYAGAIRNYNKHSAGEVTPKVTNNRAMELSFRSGATSNPMGKFLQTQIDCKAATKRAERESSRVFDNLQMSSTRAAIAADAAAEKAEKARVAHELRASWGLQLTERASLREELDRKGRAWPYGPGFDHAKPRTPLY</sequence>
<dbReference type="GO" id="GO:0070973">
    <property type="term" value="P:protein localization to endoplasmic reticulum exit site"/>
    <property type="evidence" value="ECO:0007669"/>
    <property type="project" value="TreeGrafter"/>
</dbReference>
<feature type="region of interest" description="Disordered" evidence="1">
    <location>
        <begin position="103"/>
        <end position="126"/>
    </location>
</feature>
<dbReference type="PANTHER" id="PTHR13402">
    <property type="entry name" value="RGPR-RELATED"/>
    <property type="match status" value="1"/>
</dbReference>
<name>A0A7S0XA38_9CHLO</name>
<dbReference type="PANTHER" id="PTHR13402:SF6">
    <property type="entry name" value="SECRETORY 16, ISOFORM I"/>
    <property type="match status" value="1"/>
</dbReference>
<dbReference type="GO" id="GO:0007030">
    <property type="term" value="P:Golgi organization"/>
    <property type="evidence" value="ECO:0007669"/>
    <property type="project" value="TreeGrafter"/>
</dbReference>
<feature type="region of interest" description="Disordered" evidence="1">
    <location>
        <begin position="624"/>
        <end position="645"/>
    </location>
</feature>
<organism evidence="2">
    <name type="scientific">Mantoniella antarctica</name>
    <dbReference type="NCBI Taxonomy" id="81844"/>
    <lineage>
        <taxon>Eukaryota</taxon>
        <taxon>Viridiplantae</taxon>
        <taxon>Chlorophyta</taxon>
        <taxon>Mamiellophyceae</taxon>
        <taxon>Mamiellales</taxon>
        <taxon>Mamiellaceae</taxon>
        <taxon>Mantoniella</taxon>
    </lineage>
</organism>
<evidence type="ECO:0000313" key="2">
    <source>
        <dbReference type="EMBL" id="CAD8710494.1"/>
    </source>
</evidence>
<evidence type="ECO:0000256" key="1">
    <source>
        <dbReference type="SAM" id="MobiDB-lite"/>
    </source>
</evidence>
<feature type="compositionally biased region" description="Low complexity" evidence="1">
    <location>
        <begin position="30"/>
        <end position="53"/>
    </location>
</feature>
<accession>A0A7S0XA38</accession>
<gene>
    <name evidence="2" type="ORF">MANT1106_LOCUS13180</name>
</gene>
<proteinExistence type="predicted"/>
<feature type="region of interest" description="Disordered" evidence="1">
    <location>
        <begin position="1"/>
        <end position="53"/>
    </location>
</feature>
<dbReference type="GO" id="GO:0012507">
    <property type="term" value="C:ER to Golgi transport vesicle membrane"/>
    <property type="evidence" value="ECO:0007669"/>
    <property type="project" value="TreeGrafter"/>
</dbReference>
<dbReference type="AlphaFoldDB" id="A0A7S0XA38"/>
<dbReference type="EMBL" id="HBFC01022021">
    <property type="protein sequence ID" value="CAD8710494.1"/>
    <property type="molecule type" value="Transcribed_RNA"/>
</dbReference>
<dbReference type="GO" id="GO:0070971">
    <property type="term" value="C:endoplasmic reticulum exit site"/>
    <property type="evidence" value="ECO:0007669"/>
    <property type="project" value="TreeGrafter"/>
</dbReference>